<accession>A0ACC2GIR4</accession>
<name>A0ACC2GIR4_DALPE</name>
<gene>
    <name evidence="1" type="ORF">DPEC_G00150320</name>
</gene>
<proteinExistence type="predicted"/>
<keyword evidence="2" id="KW-1185">Reference proteome</keyword>
<reference evidence="1" key="1">
    <citation type="submission" date="2021-05" db="EMBL/GenBank/DDBJ databases">
        <authorList>
            <person name="Pan Q."/>
            <person name="Jouanno E."/>
            <person name="Zahm M."/>
            <person name="Klopp C."/>
            <person name="Cabau C."/>
            <person name="Louis A."/>
            <person name="Berthelot C."/>
            <person name="Parey E."/>
            <person name="Roest Crollius H."/>
            <person name="Montfort J."/>
            <person name="Robinson-Rechavi M."/>
            <person name="Bouchez O."/>
            <person name="Lampietro C."/>
            <person name="Lopez Roques C."/>
            <person name="Donnadieu C."/>
            <person name="Postlethwait J."/>
            <person name="Bobe J."/>
            <person name="Dillon D."/>
            <person name="Chandos A."/>
            <person name="von Hippel F."/>
            <person name="Guiguen Y."/>
        </authorList>
    </citation>
    <scope>NUCLEOTIDE SEQUENCE</scope>
    <source>
        <strain evidence="1">YG-Jan2019</strain>
    </source>
</reference>
<sequence length="212" mass="24348">MHLDSLERLNLTSNAIHTIRIRAFGSMSTLRQLHLGDNRLASLNNGVFSMLRSLEVLDLRGNHISKTEMGVFSPLTSLALLNLARNQMRTIYFKTFLSIHTYSTYILLEGNPWNCDCDLQRVFHKLRSVHRLFLDDYHNLSCSSPAELENCQLRDVDTQLCTAETVTVLVITITVVITVLAAIVMAERKRKNRKKKSRRHWTEQSNMSEDSD</sequence>
<evidence type="ECO:0000313" key="2">
    <source>
        <dbReference type="Proteomes" id="UP001157502"/>
    </source>
</evidence>
<comment type="caution">
    <text evidence="1">The sequence shown here is derived from an EMBL/GenBank/DDBJ whole genome shotgun (WGS) entry which is preliminary data.</text>
</comment>
<evidence type="ECO:0000313" key="1">
    <source>
        <dbReference type="EMBL" id="KAJ8003629.1"/>
    </source>
</evidence>
<dbReference type="Proteomes" id="UP001157502">
    <property type="component" value="Chromosome 12"/>
</dbReference>
<dbReference type="EMBL" id="CM055739">
    <property type="protein sequence ID" value="KAJ8003629.1"/>
    <property type="molecule type" value="Genomic_DNA"/>
</dbReference>
<protein>
    <submittedName>
        <fullName evidence="1">Uncharacterized protein</fullName>
    </submittedName>
</protein>
<organism evidence="1 2">
    <name type="scientific">Dallia pectoralis</name>
    <name type="common">Alaska blackfish</name>
    <dbReference type="NCBI Taxonomy" id="75939"/>
    <lineage>
        <taxon>Eukaryota</taxon>
        <taxon>Metazoa</taxon>
        <taxon>Chordata</taxon>
        <taxon>Craniata</taxon>
        <taxon>Vertebrata</taxon>
        <taxon>Euteleostomi</taxon>
        <taxon>Actinopterygii</taxon>
        <taxon>Neopterygii</taxon>
        <taxon>Teleostei</taxon>
        <taxon>Protacanthopterygii</taxon>
        <taxon>Esociformes</taxon>
        <taxon>Umbridae</taxon>
        <taxon>Dallia</taxon>
    </lineage>
</organism>